<dbReference type="Proteomes" id="UP001570417">
    <property type="component" value="Unassembled WGS sequence"/>
</dbReference>
<evidence type="ECO:0000256" key="1">
    <source>
        <dbReference type="SAM" id="SignalP"/>
    </source>
</evidence>
<keyword evidence="3" id="KW-1185">Reference proteome</keyword>
<feature type="signal peptide" evidence="1">
    <location>
        <begin position="1"/>
        <end position="20"/>
    </location>
</feature>
<evidence type="ECO:0000313" key="3">
    <source>
        <dbReference type="Proteomes" id="UP001570417"/>
    </source>
</evidence>
<dbReference type="Pfam" id="PF11059">
    <property type="entry name" value="DUF2860"/>
    <property type="match status" value="1"/>
</dbReference>
<sequence>MKQIITLAITLMTFAPQAVSALAPSQGITGNITFLTGFLADSNNLDVSQSYTQMQSDLSVSGSTETSGMVGLLGSLKYTFGDSLDKQLFLGTSRDDVITGTLAFEVGYRQQLTDGTVVDVSFLPTLISGEVWDDPYAIDHKRKETDLSGNVVRMQLSKIMGSNFHIDMAAGESDVKNEQSGLKGLGLADEQRALMKRERKYYYFKTRYQHMLNNGAGLLTPSLNVFSSDSEGDALSFFSVGAEVSLAKRFNKHGIALTVNADNREYDAVNPIFNKKREDKDLGIFLAYEYSGILGYKDWSVVSFIGARSTDSNIEYYDYSQYIASVGLDYKF</sequence>
<protein>
    <submittedName>
        <fullName evidence="2">DUF2860 family protein</fullName>
    </submittedName>
</protein>
<reference evidence="2 3" key="1">
    <citation type="journal article" date="2024" name="ISME J.">
        <title>Tailless and filamentous prophages are predominant in marine Vibrio.</title>
        <authorList>
            <person name="Steensen K."/>
            <person name="Seneca J."/>
            <person name="Bartlau N."/>
            <person name="Yu X.A."/>
            <person name="Hussain F.A."/>
            <person name="Polz M.F."/>
        </authorList>
    </citation>
    <scope>NUCLEOTIDE SEQUENCE [LARGE SCALE GENOMIC DNA]</scope>
    <source>
        <strain evidence="2 3">10N.222.51.A1</strain>
    </source>
</reference>
<evidence type="ECO:0000313" key="2">
    <source>
        <dbReference type="EMBL" id="MFA0566879.1"/>
    </source>
</evidence>
<proteinExistence type="predicted"/>
<organism evidence="2 3">
    <name type="scientific">Vibrio gallaecicus</name>
    <dbReference type="NCBI Taxonomy" id="552386"/>
    <lineage>
        <taxon>Bacteria</taxon>
        <taxon>Pseudomonadati</taxon>
        <taxon>Pseudomonadota</taxon>
        <taxon>Gammaproteobacteria</taxon>
        <taxon>Vibrionales</taxon>
        <taxon>Vibrionaceae</taxon>
        <taxon>Vibrio</taxon>
    </lineage>
</organism>
<comment type="caution">
    <text evidence="2">The sequence shown here is derived from an EMBL/GenBank/DDBJ whole genome shotgun (WGS) entry which is preliminary data.</text>
</comment>
<accession>A0ABV4N662</accession>
<dbReference type="RefSeq" id="WP_273294039.1">
    <property type="nucleotide sequence ID" value="NZ_JBFRUW010000003.1"/>
</dbReference>
<dbReference type="InterPro" id="IPR016896">
    <property type="entry name" value="DUF2860"/>
</dbReference>
<gene>
    <name evidence="2" type="ORF">AB4566_01170</name>
</gene>
<keyword evidence="1" id="KW-0732">Signal</keyword>
<dbReference type="PIRSF" id="PIRSF028696">
    <property type="entry name" value="UCP028696"/>
    <property type="match status" value="1"/>
</dbReference>
<feature type="chain" id="PRO_5045965223" evidence="1">
    <location>
        <begin position="21"/>
        <end position="332"/>
    </location>
</feature>
<name>A0ABV4N662_9VIBR</name>
<dbReference type="EMBL" id="JBFRUW010000003">
    <property type="protein sequence ID" value="MFA0566879.1"/>
    <property type="molecule type" value="Genomic_DNA"/>
</dbReference>